<dbReference type="InterPro" id="IPR029057">
    <property type="entry name" value="PRTase-like"/>
</dbReference>
<evidence type="ECO:0000313" key="3">
    <source>
        <dbReference type="Proteomes" id="UP001150904"/>
    </source>
</evidence>
<dbReference type="OrthoDB" id="5416609at2759"/>
<dbReference type="RefSeq" id="XP_058305323.1">
    <property type="nucleotide sequence ID" value="XM_058455335.1"/>
</dbReference>
<dbReference type="PANTHER" id="PTHR43344">
    <property type="entry name" value="PHOSPHOSERINE PHOSPHATASE"/>
    <property type="match status" value="1"/>
</dbReference>
<dbReference type="Gene3D" id="3.40.50.1000">
    <property type="entry name" value="HAD superfamily/HAD-like"/>
    <property type="match status" value="1"/>
</dbReference>
<dbReference type="GO" id="GO:0006564">
    <property type="term" value="P:L-serine biosynthetic process"/>
    <property type="evidence" value="ECO:0007669"/>
    <property type="project" value="TreeGrafter"/>
</dbReference>
<dbReference type="CDD" id="cd01427">
    <property type="entry name" value="HAD_like"/>
    <property type="match status" value="1"/>
</dbReference>
<evidence type="ECO:0000259" key="1">
    <source>
        <dbReference type="Pfam" id="PF14681"/>
    </source>
</evidence>
<dbReference type="CDD" id="cd06223">
    <property type="entry name" value="PRTases_typeI"/>
    <property type="match status" value="1"/>
</dbReference>
<dbReference type="Pfam" id="PF13207">
    <property type="entry name" value="AAA_17"/>
    <property type="match status" value="1"/>
</dbReference>
<dbReference type="InterPro" id="IPR050582">
    <property type="entry name" value="HAD-like_SerB"/>
</dbReference>
<comment type="caution">
    <text evidence="2">The sequence shown here is derived from an EMBL/GenBank/DDBJ whole genome shotgun (WGS) entry which is preliminary data.</text>
</comment>
<organism evidence="2 3">
    <name type="scientific">Penicillium cinerascens</name>
    <dbReference type="NCBI Taxonomy" id="70096"/>
    <lineage>
        <taxon>Eukaryota</taxon>
        <taxon>Fungi</taxon>
        <taxon>Dikarya</taxon>
        <taxon>Ascomycota</taxon>
        <taxon>Pezizomycotina</taxon>
        <taxon>Eurotiomycetes</taxon>
        <taxon>Eurotiomycetidae</taxon>
        <taxon>Eurotiales</taxon>
        <taxon>Aspergillaceae</taxon>
        <taxon>Penicillium</taxon>
    </lineage>
</organism>
<dbReference type="Pfam" id="PF12710">
    <property type="entry name" value="HAD"/>
    <property type="match status" value="1"/>
</dbReference>
<dbReference type="EMBL" id="JAPQKR010000015">
    <property type="protein sequence ID" value="KAJ5194835.1"/>
    <property type="molecule type" value="Genomic_DNA"/>
</dbReference>
<dbReference type="PANTHER" id="PTHR43344:SF20">
    <property type="entry name" value="URACIL PHOSPHORIBOSYLTRANSFERASE"/>
    <property type="match status" value="1"/>
</dbReference>
<dbReference type="GO" id="GO:0000287">
    <property type="term" value="F:magnesium ion binding"/>
    <property type="evidence" value="ECO:0007669"/>
    <property type="project" value="TreeGrafter"/>
</dbReference>
<reference evidence="2" key="2">
    <citation type="journal article" date="2023" name="IMA Fungus">
        <title>Comparative genomic study of the Penicillium genus elucidates a diverse pangenome and 15 lateral gene transfer events.</title>
        <authorList>
            <person name="Petersen C."/>
            <person name="Sorensen T."/>
            <person name="Nielsen M.R."/>
            <person name="Sondergaard T.E."/>
            <person name="Sorensen J.L."/>
            <person name="Fitzpatrick D.A."/>
            <person name="Frisvad J.C."/>
            <person name="Nielsen K.L."/>
        </authorList>
    </citation>
    <scope>NUCLEOTIDE SEQUENCE</scope>
    <source>
        <strain evidence="2">IBT 15544</strain>
    </source>
</reference>
<feature type="domain" description="Phosphoribosyltransferase" evidence="1">
    <location>
        <begin position="481"/>
        <end position="677"/>
    </location>
</feature>
<sequence length="681" mass="76121">MSTQDAIHHLKVLEPQKAPSTKKPIIVGIYGIPGAGKTYLLNKLKFELQNENILFYEGTEVIASTCPGGLDNFNHLSEEGKAHWRGVAINAIRQSCLDKEKDAVVVGHYMFWPESEPIGRSVCTPEDLKTYTHILYLSTPVQQIAEYRAKEDTRRRLKASVDHLQKWQIAESTQLRRLCLEHGILFMLLNPHLLHHEKVAGVIRDFQIHTETYNTTLAMARLDEIMANKSSQIETVLFLDSDKTLTTQDSGRLFWEKEHPQLRLNGGSTPLTDVFGSSLAYSYAAFRQATMVFEARDDREFDRSCTKVAESIKMYPEFLFLLHETAKAPHVKAIIVTCGLRMVWTKVLEIEGLSDSVDVIGGGRLKDGFVITAAVKGALVERLHETTKSCVWAFGDSPLDIEMLKRADKAVLVTGPEHTRSKSMDEVLKTALDNKELAVQQVLLPSDVPPRDPSRIPLMKLTAQCTLKAIFSRRFQVFHATEKNAAKILMTRMRDSSVVGSALRDAHWEAGKYLAVEFISEIIGVEEFQIRHVQSHSVAGHRLLHEDKTLIMALMRGGEAMAFGISRVFPLASFLHAVDPAMLKERHLQDMKTVLLVDSVVNSGKSVFEWITAIRNINESVRILVVAGVIYEPTVSPESIARNLGSPPAASFVALRLSKNQFKGSGAIDTGNRLFNTVYLG</sequence>
<name>A0A9W9JH55_9EURO</name>
<gene>
    <name evidence="2" type="ORF">N7498_008273</name>
</gene>
<dbReference type="AlphaFoldDB" id="A0A9W9JH55"/>
<dbReference type="InterPro" id="IPR036412">
    <property type="entry name" value="HAD-like_sf"/>
</dbReference>
<dbReference type="GeneID" id="83182636"/>
<protein>
    <recommendedName>
        <fullName evidence="1">Phosphoribosyltransferase domain-containing protein</fullName>
    </recommendedName>
</protein>
<dbReference type="SUPFAM" id="SSF53271">
    <property type="entry name" value="PRTase-like"/>
    <property type="match status" value="1"/>
</dbReference>
<dbReference type="SUPFAM" id="SSF52540">
    <property type="entry name" value="P-loop containing nucleoside triphosphate hydrolases"/>
    <property type="match status" value="1"/>
</dbReference>
<dbReference type="Pfam" id="PF14681">
    <property type="entry name" value="UPRTase"/>
    <property type="match status" value="1"/>
</dbReference>
<dbReference type="GO" id="GO:0005737">
    <property type="term" value="C:cytoplasm"/>
    <property type="evidence" value="ECO:0007669"/>
    <property type="project" value="TreeGrafter"/>
</dbReference>
<keyword evidence="3" id="KW-1185">Reference proteome</keyword>
<accession>A0A9W9JH55</accession>
<dbReference type="Proteomes" id="UP001150904">
    <property type="component" value="Unassembled WGS sequence"/>
</dbReference>
<dbReference type="InterPro" id="IPR027417">
    <property type="entry name" value="P-loop_NTPase"/>
</dbReference>
<evidence type="ECO:0000313" key="2">
    <source>
        <dbReference type="EMBL" id="KAJ5194835.1"/>
    </source>
</evidence>
<dbReference type="InterPro" id="IPR000836">
    <property type="entry name" value="PRTase_dom"/>
</dbReference>
<reference evidence="2" key="1">
    <citation type="submission" date="2022-12" db="EMBL/GenBank/DDBJ databases">
        <authorList>
            <person name="Petersen C."/>
        </authorList>
    </citation>
    <scope>NUCLEOTIDE SEQUENCE</scope>
    <source>
        <strain evidence="2">IBT 15544</strain>
    </source>
</reference>
<dbReference type="GO" id="GO:0036424">
    <property type="term" value="F:L-phosphoserine phosphatase activity"/>
    <property type="evidence" value="ECO:0007669"/>
    <property type="project" value="TreeGrafter"/>
</dbReference>
<dbReference type="InterPro" id="IPR023214">
    <property type="entry name" value="HAD_sf"/>
</dbReference>
<dbReference type="Gene3D" id="3.40.50.300">
    <property type="entry name" value="P-loop containing nucleotide triphosphate hydrolases"/>
    <property type="match status" value="1"/>
</dbReference>
<proteinExistence type="predicted"/>
<dbReference type="SUPFAM" id="SSF56784">
    <property type="entry name" value="HAD-like"/>
    <property type="match status" value="1"/>
</dbReference>
<dbReference type="Gene3D" id="3.40.50.2020">
    <property type="match status" value="1"/>
</dbReference>